<dbReference type="AlphaFoldDB" id="A0A0F9FUN3"/>
<reference evidence="1" key="1">
    <citation type="journal article" date="2015" name="Nature">
        <title>Complex archaea that bridge the gap between prokaryotes and eukaryotes.</title>
        <authorList>
            <person name="Spang A."/>
            <person name="Saw J.H."/>
            <person name="Jorgensen S.L."/>
            <person name="Zaremba-Niedzwiedzka K."/>
            <person name="Martijn J."/>
            <person name="Lind A.E."/>
            <person name="van Eijk R."/>
            <person name="Schleper C."/>
            <person name="Guy L."/>
            <person name="Ettema T.J."/>
        </authorList>
    </citation>
    <scope>NUCLEOTIDE SEQUENCE</scope>
</reference>
<dbReference type="Gene3D" id="3.40.50.300">
    <property type="entry name" value="P-loop containing nucleotide triphosphate hydrolases"/>
    <property type="match status" value="1"/>
</dbReference>
<dbReference type="EMBL" id="LAZR01020138">
    <property type="protein sequence ID" value="KKL89978.1"/>
    <property type="molecule type" value="Genomic_DNA"/>
</dbReference>
<organism evidence="1">
    <name type="scientific">marine sediment metagenome</name>
    <dbReference type="NCBI Taxonomy" id="412755"/>
    <lineage>
        <taxon>unclassified sequences</taxon>
        <taxon>metagenomes</taxon>
        <taxon>ecological metagenomes</taxon>
    </lineage>
</organism>
<gene>
    <name evidence="1" type="ORF">LCGC14_1909300</name>
</gene>
<dbReference type="InterPro" id="IPR027417">
    <property type="entry name" value="P-loop_NTPase"/>
</dbReference>
<name>A0A0F9FUN3_9ZZZZ</name>
<protein>
    <recommendedName>
        <fullName evidence="2">Terminase large subunit gp17-like C-terminal domain-containing protein</fullName>
    </recommendedName>
</protein>
<proteinExistence type="predicted"/>
<accession>A0A0F9FUN3</accession>
<evidence type="ECO:0008006" key="2">
    <source>
        <dbReference type="Google" id="ProtNLM"/>
    </source>
</evidence>
<dbReference type="Gene3D" id="3.30.420.240">
    <property type="match status" value="1"/>
</dbReference>
<evidence type="ECO:0000313" key="1">
    <source>
        <dbReference type="EMBL" id="KKL89978.1"/>
    </source>
</evidence>
<sequence>MLINTPFEHHVPTGMRENLMWRAKTHRRVLEDPSYSEVLRGACAVDPIFYVNGFLYTYDPRLEPFRKIPFILYPFQRDGLLETFKAIGNEDLLIEKTRDMGASWLAVVAFEYLWHFKKLMSFLMVSSKEEFVDKSGNPKTLFWKIDFIHQNLPSWLMPKGYDINDHRMKLHIENPETGSVIDGESTTGEVARGDRRTSILLDEFAKVEQGHRVLSATRDVTRSRLFNSTPNGINNAYYSIRQSSIKKLRFFWVDHPEKSIGLYKIDSNGNLEISDKKRYPKDYNPFEQKWREKLDGCWRSPWFDNECKRAATWQEISQEILIDYLGSGHQFFSSNAIEDVIKQYSIPEISTGDLEYDALTGETIEFRKNEKGKMRLWVSLDREGKMTREHKYVVACDISAGTGSSNSVICAYDVNTLEKVLEYANPYIRPEEMAKQAYAIANWLYNALLIWESNGVGRQFGSRVVELSYGNIYYRKREEAITKKETLIPGWHSSKETKLVLLGEYRLAVEKKRIINKSELALRECLEYIFNKQGGVSHSKEDNADDPTGAKDNHGDRVIADALAWRGMNERNVVLESKEPKIPIGSLAWRRELQKRIEEKPIRELSRSNGW</sequence>
<comment type="caution">
    <text evidence="1">The sequence shown here is derived from an EMBL/GenBank/DDBJ whole genome shotgun (WGS) entry which is preliminary data.</text>
</comment>